<reference evidence="1 2" key="1">
    <citation type="submission" date="2017-02" db="EMBL/GenBank/DDBJ databases">
        <authorList>
            <person name="Peterson S.W."/>
        </authorList>
    </citation>
    <scope>NUCLEOTIDE SEQUENCE [LARGE SCALE GENOMIC DNA]</scope>
    <source>
        <strain evidence="1 2">CECT 9189</strain>
    </source>
</reference>
<dbReference type="Proteomes" id="UP000191116">
    <property type="component" value="Unassembled WGS sequence"/>
</dbReference>
<accession>A0A1T4UZ77</accession>
<dbReference type="AlphaFoldDB" id="A0A1T4UZ77"/>
<proteinExistence type="predicted"/>
<evidence type="ECO:0000313" key="1">
    <source>
        <dbReference type="EMBL" id="SKA57945.1"/>
    </source>
</evidence>
<evidence type="ECO:0008006" key="3">
    <source>
        <dbReference type="Google" id="ProtNLM"/>
    </source>
</evidence>
<sequence length="110" mass="12011">MIGIDPKTGKTVTGIAALTCRFERILTTQMTSRIKRRQIGNKAIARLGRMQSPTEAMIVQNLSLEALANPANGLIQFKAKQCQAIASDTGFSVVVKGVWQGNEIKLQVRL</sequence>
<protein>
    <recommendedName>
        <fullName evidence="3">Phage baseplate protein</fullName>
    </recommendedName>
</protein>
<dbReference type="OrthoDB" id="9802846at2"/>
<name>A0A1T4UZ77_9GAMM</name>
<dbReference type="RefSeq" id="WP_065176871.1">
    <property type="nucleotide sequence ID" value="NZ_AP024854.1"/>
</dbReference>
<evidence type="ECO:0000313" key="2">
    <source>
        <dbReference type="Proteomes" id="UP000191116"/>
    </source>
</evidence>
<organism evidence="1 2">
    <name type="scientific">Photobacterium toruni</name>
    <dbReference type="NCBI Taxonomy" id="1935446"/>
    <lineage>
        <taxon>Bacteria</taxon>
        <taxon>Pseudomonadati</taxon>
        <taxon>Pseudomonadota</taxon>
        <taxon>Gammaproteobacteria</taxon>
        <taxon>Vibrionales</taxon>
        <taxon>Vibrionaceae</taxon>
        <taxon>Photobacterium</taxon>
    </lineage>
</organism>
<dbReference type="EMBL" id="FUWP01000043">
    <property type="protein sequence ID" value="SKA57945.1"/>
    <property type="molecule type" value="Genomic_DNA"/>
</dbReference>
<gene>
    <name evidence="1" type="ORF">CZ814_03919</name>
</gene>